<proteinExistence type="predicted"/>
<keyword evidence="2" id="KW-1185">Reference proteome</keyword>
<protein>
    <submittedName>
        <fullName evidence="1">Uncharacterized protein</fullName>
    </submittedName>
</protein>
<dbReference type="GeneID" id="38143768"/>
<name>A0A3F3PH68_9EURO</name>
<dbReference type="EMBL" id="KZ852179">
    <property type="protein sequence ID" value="RDH26290.1"/>
    <property type="molecule type" value="Genomic_DNA"/>
</dbReference>
<evidence type="ECO:0000313" key="2">
    <source>
        <dbReference type="Proteomes" id="UP000253729"/>
    </source>
</evidence>
<gene>
    <name evidence="1" type="ORF">BDQ94DRAFT_29076</name>
</gene>
<dbReference type="AlphaFoldDB" id="A0A3F3PH68"/>
<organism evidence="1 2">
    <name type="scientific">Aspergillus welwitschiae</name>
    <dbReference type="NCBI Taxonomy" id="1341132"/>
    <lineage>
        <taxon>Eukaryota</taxon>
        <taxon>Fungi</taxon>
        <taxon>Dikarya</taxon>
        <taxon>Ascomycota</taxon>
        <taxon>Pezizomycotina</taxon>
        <taxon>Eurotiomycetes</taxon>
        <taxon>Eurotiomycetidae</taxon>
        <taxon>Eurotiales</taxon>
        <taxon>Aspergillaceae</taxon>
        <taxon>Aspergillus</taxon>
        <taxon>Aspergillus subgen. Circumdati</taxon>
    </lineage>
</organism>
<accession>A0A3F3PH68</accession>
<dbReference type="Proteomes" id="UP000253729">
    <property type="component" value="Unassembled WGS sequence"/>
</dbReference>
<sequence length="106" mass="11808">MVWRRALPLFLAPLSATPHRPRMPGKECPAVTSSMSEFLSYLRFSRSGIFSHVGAFSMLNPQNHGHLRRARACISLAIVAWPLRLYCFGTPAREGILWSSGLVPSL</sequence>
<evidence type="ECO:0000313" key="1">
    <source>
        <dbReference type="EMBL" id="RDH26290.1"/>
    </source>
</evidence>
<dbReference type="RefSeq" id="XP_026619312.1">
    <property type="nucleotide sequence ID" value="XM_026775412.1"/>
</dbReference>
<reference evidence="1 2" key="1">
    <citation type="submission" date="2018-07" db="EMBL/GenBank/DDBJ databases">
        <title>The genomes of Aspergillus section Nigri reveals drivers in fungal speciation.</title>
        <authorList>
            <consortium name="DOE Joint Genome Institute"/>
            <person name="Vesth T.C."/>
            <person name="Nybo J."/>
            <person name="Theobald S."/>
            <person name="Brandl J."/>
            <person name="Frisvad J.C."/>
            <person name="Nielsen K.F."/>
            <person name="Lyhne E.K."/>
            <person name="Kogle M.E."/>
            <person name="Kuo A."/>
            <person name="Riley R."/>
            <person name="Clum A."/>
            <person name="Nolan M."/>
            <person name="Lipzen A."/>
            <person name="Salamov A."/>
            <person name="Henrissat B."/>
            <person name="Wiebenga A."/>
            <person name="De vries R.P."/>
            <person name="Grigoriev I.V."/>
            <person name="Mortensen U.H."/>
            <person name="Andersen M.R."/>
            <person name="Baker S.E."/>
        </authorList>
    </citation>
    <scope>NUCLEOTIDE SEQUENCE [LARGE SCALE GENOMIC DNA]</scope>
    <source>
        <strain evidence="1 2">CBS 139.54b</strain>
    </source>
</reference>